<dbReference type="AlphaFoldDB" id="A0A917M9W8"/>
<evidence type="ECO:0000313" key="2">
    <source>
        <dbReference type="Proteomes" id="UP000660862"/>
    </source>
</evidence>
<organism evidence="1 2">
    <name type="scientific">Parapedobacter pyrenivorans</name>
    <dbReference type="NCBI Taxonomy" id="1305674"/>
    <lineage>
        <taxon>Bacteria</taxon>
        <taxon>Pseudomonadati</taxon>
        <taxon>Bacteroidota</taxon>
        <taxon>Sphingobacteriia</taxon>
        <taxon>Sphingobacteriales</taxon>
        <taxon>Sphingobacteriaceae</taxon>
        <taxon>Parapedobacter</taxon>
    </lineage>
</organism>
<accession>A0A917M9W8</accession>
<gene>
    <name evidence="1" type="ORF">GCM10007415_16730</name>
</gene>
<name>A0A917M9W8_9SPHI</name>
<evidence type="ECO:0000313" key="1">
    <source>
        <dbReference type="EMBL" id="GGG84252.1"/>
    </source>
</evidence>
<dbReference type="Proteomes" id="UP000660862">
    <property type="component" value="Unassembled WGS sequence"/>
</dbReference>
<proteinExistence type="predicted"/>
<dbReference type="EMBL" id="BMER01000001">
    <property type="protein sequence ID" value="GGG84252.1"/>
    <property type="molecule type" value="Genomic_DNA"/>
</dbReference>
<keyword evidence="2" id="KW-1185">Reference proteome</keyword>
<protein>
    <recommendedName>
        <fullName evidence="3">Neutral/alkaline non-lysosomal ceramidase, N-terminal</fullName>
    </recommendedName>
</protein>
<reference evidence="1" key="1">
    <citation type="journal article" date="2014" name="Int. J. Syst. Evol. Microbiol.">
        <title>Complete genome sequence of Corynebacterium casei LMG S-19264T (=DSM 44701T), isolated from a smear-ripened cheese.</title>
        <authorList>
            <consortium name="US DOE Joint Genome Institute (JGI-PGF)"/>
            <person name="Walter F."/>
            <person name="Albersmeier A."/>
            <person name="Kalinowski J."/>
            <person name="Ruckert C."/>
        </authorList>
    </citation>
    <scope>NUCLEOTIDE SEQUENCE</scope>
    <source>
        <strain evidence="1">CGMCC 1.12195</strain>
    </source>
</reference>
<sequence>MCRELVKRISPRWLSPFFCLIWLSGLGVIPLAAFAQYEYSVGKGQASIEPDQQILSVALAGYGAPREGRFSLEWVARASLDKADDAATVADKLYMLRGGSVWQLASNDLKGEAIALRQSANISLLAANGNRLLAVSADNELLEAVVAGKRELRWRRKGVLQQTPTSLSYWKGRFVMVDTAGMLWTAEDRRGQLTWEPLAACDDVIDIMGDRHHLYVLTAKQEILRYEGPEGWLRVAIHNGITYNHDMRFLMASGEGFWAMDGAGVLYQGQHASTHQLAVNALVIQQGKGKVAILGADVCGFDTSFVNTMKHDIEQAFGIPPDAVMVNASHTHFGPVTQNWPAWGPHCQKPDSAYLNTVVRGAIMDAVRNATKSLQPANLYVGKSEVEIGHNRNLPGTDLPYDKALDVIRVDYEHLNKDDIVFLAGCHPVFQNAGLEGVTISPNYPGVAREMLLHQSNVRSAMFLQGCGGDINPVDADHRLTAKKVASAVTDMLDRGTMQQIKGEIDFFLDTVAFNTHPWPEAKLREFRAANEGQEGNVGAEKNVRWADLMLQYIKNDDMPATMPVFIQTFNVGNWKLVGISRETTTEYSLGVKALWPDKLVTVAGYCNDVSSYLPTSRHIKAGIYEGYDSFFWYGQPNIFPENVYETIIESIQSKNR</sequence>
<evidence type="ECO:0008006" key="3">
    <source>
        <dbReference type="Google" id="ProtNLM"/>
    </source>
</evidence>
<reference evidence="1" key="2">
    <citation type="submission" date="2020-09" db="EMBL/GenBank/DDBJ databases">
        <authorList>
            <person name="Sun Q."/>
            <person name="Zhou Y."/>
        </authorList>
    </citation>
    <scope>NUCLEOTIDE SEQUENCE</scope>
    <source>
        <strain evidence="1">CGMCC 1.12195</strain>
    </source>
</reference>
<comment type="caution">
    <text evidence="1">The sequence shown here is derived from an EMBL/GenBank/DDBJ whole genome shotgun (WGS) entry which is preliminary data.</text>
</comment>
<dbReference type="RefSeq" id="WP_188505423.1">
    <property type="nucleotide sequence ID" value="NZ_BMER01000001.1"/>
</dbReference>